<protein>
    <recommendedName>
        <fullName evidence="2">Reverse transcriptase domain-containing protein</fullName>
    </recommendedName>
</protein>
<dbReference type="AlphaFoldDB" id="A0A699GUE0"/>
<organism evidence="1">
    <name type="scientific">Tanacetum cinerariifolium</name>
    <name type="common">Dalmatian daisy</name>
    <name type="synonym">Chrysanthemum cinerariifolium</name>
    <dbReference type="NCBI Taxonomy" id="118510"/>
    <lineage>
        <taxon>Eukaryota</taxon>
        <taxon>Viridiplantae</taxon>
        <taxon>Streptophyta</taxon>
        <taxon>Embryophyta</taxon>
        <taxon>Tracheophyta</taxon>
        <taxon>Spermatophyta</taxon>
        <taxon>Magnoliopsida</taxon>
        <taxon>eudicotyledons</taxon>
        <taxon>Gunneridae</taxon>
        <taxon>Pentapetalae</taxon>
        <taxon>asterids</taxon>
        <taxon>campanulids</taxon>
        <taxon>Asterales</taxon>
        <taxon>Asteraceae</taxon>
        <taxon>Asteroideae</taxon>
        <taxon>Anthemideae</taxon>
        <taxon>Anthemidinae</taxon>
        <taxon>Tanacetum</taxon>
    </lineage>
</organism>
<sequence length="761" mass="87790">MKRNPTEELFTPFKNKKQEDSKEEVVGTMTETMEEYMYKTRGYYGLGVTGYELCKGPHYTKECPLKEEGKTLEEAYYTQFGVPFQQGGKYRAVVLGFYQRNNINSSCQERRQSMEESLSKFMNKLEKRLEENFNMIKEIQASTDTTIRIQETSIKTLEIQIGKMSKPLELRRNHVDDLEPVVKECEVVNEPMMDIVTARCDFIRGLDDYPSDCDFDRKIHIDCAYNLTFSCMIASCMEARRFDGIITIRDGDDSVTYEMMWSNMRFKHLTSEKCNNILPLLKDSMCLGLRTMSRLSLKNDMSFRDNINNESVLPNDTTYSLKSIRHTGLQQIHTAYSNQLNTAYRSSDTVAELNLIFVFNFRTFRMKRNYRNYDENNGAIHEQDPWESGVARPKINDKTHFKLKGQFLKELHKNTFRGSEHEDANEHIKKVLKIIALFLIPEVTQDQIMLRAFPMSLTRVMSRWLKIDYKLGNPENKVSKQEVILFYNGLDVPTRQLLDSKGAIPTKIIADAKFEAPYQPRGQYRAAGPEFYQCNNGNSSYPDRRQTLEESLTKFMAELANRHEENSNIIKEIRASIDAAIRNQRASIKTLEIQIGQMNKVLQEKGIESFPGSIEPNPMDHVKSISTAKANSFVIRRIELGPYTEAREVRIIEIYDHTLPQKEKDPGIFTLPFIYNICFDKALVDLGSSVSVMPFYTYSNLGLDKGDYEGKNLAGTLIDIPIFVETFSIILGFSITDDMDITSRVVLGMPFCKMFVSCQRL</sequence>
<proteinExistence type="predicted"/>
<gene>
    <name evidence="1" type="ORF">Tci_154540</name>
</gene>
<evidence type="ECO:0008006" key="2">
    <source>
        <dbReference type="Google" id="ProtNLM"/>
    </source>
</evidence>
<evidence type="ECO:0000313" key="1">
    <source>
        <dbReference type="EMBL" id="GEV82563.1"/>
    </source>
</evidence>
<name>A0A699GUE0_TANCI</name>
<accession>A0A699GUE0</accession>
<dbReference type="EMBL" id="BKCJ010035547">
    <property type="protein sequence ID" value="GEV82563.1"/>
    <property type="molecule type" value="Genomic_DNA"/>
</dbReference>
<comment type="caution">
    <text evidence="1">The sequence shown here is derived from an EMBL/GenBank/DDBJ whole genome shotgun (WGS) entry which is preliminary data.</text>
</comment>
<reference evidence="1" key="1">
    <citation type="journal article" date="2019" name="Sci. Rep.">
        <title>Draft genome of Tanacetum cinerariifolium, the natural source of mosquito coil.</title>
        <authorList>
            <person name="Yamashiro T."/>
            <person name="Shiraishi A."/>
            <person name="Satake H."/>
            <person name="Nakayama K."/>
        </authorList>
    </citation>
    <scope>NUCLEOTIDE SEQUENCE</scope>
</reference>